<sequence length="71" mass="7878">MATAIITPRNNGPYHIKGDFTITTQGGRQIQVDKDEVWLCRCGHSNNKPFCDGSHRKGEFKSDLDEGAGKE</sequence>
<evidence type="ECO:0000313" key="8">
    <source>
        <dbReference type="Proteomes" id="UP000075613"/>
    </source>
</evidence>
<evidence type="ECO:0000256" key="4">
    <source>
        <dbReference type="ARBA" id="ARBA00023014"/>
    </source>
</evidence>
<dbReference type="Pfam" id="PF09360">
    <property type="entry name" value="zf-CDGSH"/>
    <property type="match status" value="1"/>
</dbReference>
<dbReference type="Proteomes" id="UP000075613">
    <property type="component" value="Unassembled WGS sequence"/>
</dbReference>
<protein>
    <submittedName>
        <fullName evidence="7">Iron-binding protein</fullName>
    </submittedName>
</protein>
<dbReference type="GO" id="GO:0046872">
    <property type="term" value="F:metal ion binding"/>
    <property type="evidence" value="ECO:0007669"/>
    <property type="project" value="UniProtKB-KW"/>
</dbReference>
<evidence type="ECO:0000259" key="6">
    <source>
        <dbReference type="SMART" id="SM00704"/>
    </source>
</evidence>
<comment type="caution">
    <text evidence="7">The sequence shown here is derived from an EMBL/GenBank/DDBJ whole genome shotgun (WGS) entry which is preliminary data.</text>
</comment>
<reference evidence="7 8" key="1">
    <citation type="journal article" date="2015" name="Int. J. Syst. Evol. Microbiol.">
        <title>Burkholderia monticola sp. nov., isolated from mountain soil.</title>
        <authorList>
            <person name="Baek I."/>
            <person name="Seo B."/>
            <person name="Lee I."/>
            <person name="Yi H."/>
            <person name="Chun J."/>
        </authorList>
    </citation>
    <scope>NUCLEOTIDE SEQUENCE [LARGE SCALE GENOMIC DNA]</scope>
    <source>
        <strain evidence="7 8">JC2948</strain>
    </source>
</reference>
<proteinExistence type="predicted"/>
<name>A0A149PHP8_9BURK</name>
<dbReference type="GO" id="GO:0051537">
    <property type="term" value="F:2 iron, 2 sulfur cluster binding"/>
    <property type="evidence" value="ECO:0007669"/>
    <property type="project" value="UniProtKB-KW"/>
</dbReference>
<dbReference type="GO" id="GO:0005737">
    <property type="term" value="C:cytoplasm"/>
    <property type="evidence" value="ECO:0007669"/>
    <property type="project" value="UniProtKB-ARBA"/>
</dbReference>
<keyword evidence="2" id="KW-0479">Metal-binding</keyword>
<evidence type="ECO:0000313" key="7">
    <source>
        <dbReference type="EMBL" id="KXU84539.1"/>
    </source>
</evidence>
<dbReference type="STRING" id="1399968.CI15_24010"/>
<dbReference type="EMBL" id="LRBG01000036">
    <property type="protein sequence ID" value="KXU84539.1"/>
    <property type="molecule type" value="Genomic_DNA"/>
</dbReference>
<gene>
    <name evidence="7" type="ORF">CI15_24010</name>
</gene>
<accession>A0A149PHP8</accession>
<evidence type="ECO:0000256" key="2">
    <source>
        <dbReference type="ARBA" id="ARBA00022723"/>
    </source>
</evidence>
<dbReference type="OrthoDB" id="9795032at2"/>
<keyword evidence="4" id="KW-0411">Iron-sulfur</keyword>
<evidence type="ECO:0000256" key="5">
    <source>
        <dbReference type="SAM" id="MobiDB-lite"/>
    </source>
</evidence>
<dbReference type="AlphaFoldDB" id="A0A149PHP8"/>
<evidence type="ECO:0000256" key="3">
    <source>
        <dbReference type="ARBA" id="ARBA00023004"/>
    </source>
</evidence>
<keyword evidence="1" id="KW-0001">2Fe-2S</keyword>
<dbReference type="Gene3D" id="3.40.5.90">
    <property type="entry name" value="CDGSH iron-sulfur domain, mitoNEET-type"/>
    <property type="match status" value="1"/>
</dbReference>
<feature type="domain" description="Iron-binding zinc finger CDGSH type" evidence="6">
    <location>
        <begin position="25"/>
        <end position="61"/>
    </location>
</feature>
<feature type="region of interest" description="Disordered" evidence="5">
    <location>
        <begin position="46"/>
        <end position="71"/>
    </location>
</feature>
<dbReference type="InterPro" id="IPR018967">
    <property type="entry name" value="FeS-contain_CDGSH-typ"/>
</dbReference>
<keyword evidence="8" id="KW-1185">Reference proteome</keyword>
<dbReference type="InterPro" id="IPR042216">
    <property type="entry name" value="MitoNEET_CISD"/>
</dbReference>
<keyword evidence="3" id="KW-0408">Iron</keyword>
<evidence type="ECO:0000256" key="1">
    <source>
        <dbReference type="ARBA" id="ARBA00022714"/>
    </source>
</evidence>
<organism evidence="7 8">
    <name type="scientific">Paraburkholderia monticola</name>
    <dbReference type="NCBI Taxonomy" id="1399968"/>
    <lineage>
        <taxon>Bacteria</taxon>
        <taxon>Pseudomonadati</taxon>
        <taxon>Pseudomonadota</taxon>
        <taxon>Betaproteobacteria</taxon>
        <taxon>Burkholderiales</taxon>
        <taxon>Burkholderiaceae</taxon>
        <taxon>Paraburkholderia</taxon>
    </lineage>
</organism>
<feature type="compositionally biased region" description="Basic and acidic residues" evidence="5">
    <location>
        <begin position="53"/>
        <end position="71"/>
    </location>
</feature>
<dbReference type="SMART" id="SM00704">
    <property type="entry name" value="ZnF_CDGSH"/>
    <property type="match status" value="1"/>
</dbReference>
<dbReference type="RefSeq" id="WP_062132134.1">
    <property type="nucleotide sequence ID" value="NZ_LRBG01000036.1"/>
</dbReference>